<protein>
    <recommendedName>
        <fullName evidence="1">Integrase zinc-binding domain-containing protein</fullName>
    </recommendedName>
</protein>
<evidence type="ECO:0000313" key="3">
    <source>
        <dbReference type="Proteomes" id="UP001234989"/>
    </source>
</evidence>
<evidence type="ECO:0000259" key="1">
    <source>
        <dbReference type="Pfam" id="PF17921"/>
    </source>
</evidence>
<feature type="domain" description="Integrase zinc-binding" evidence="1">
    <location>
        <begin position="205"/>
        <end position="232"/>
    </location>
</feature>
<keyword evidence="3" id="KW-1185">Reference proteome</keyword>
<dbReference type="InterPro" id="IPR043502">
    <property type="entry name" value="DNA/RNA_pol_sf"/>
</dbReference>
<dbReference type="EMBL" id="CP133620">
    <property type="protein sequence ID" value="WMV46356.1"/>
    <property type="molecule type" value="Genomic_DNA"/>
</dbReference>
<organism evidence="2 3">
    <name type="scientific">Solanum verrucosum</name>
    <dbReference type="NCBI Taxonomy" id="315347"/>
    <lineage>
        <taxon>Eukaryota</taxon>
        <taxon>Viridiplantae</taxon>
        <taxon>Streptophyta</taxon>
        <taxon>Embryophyta</taxon>
        <taxon>Tracheophyta</taxon>
        <taxon>Spermatophyta</taxon>
        <taxon>Magnoliopsida</taxon>
        <taxon>eudicotyledons</taxon>
        <taxon>Gunneridae</taxon>
        <taxon>Pentapetalae</taxon>
        <taxon>asterids</taxon>
        <taxon>lamiids</taxon>
        <taxon>Solanales</taxon>
        <taxon>Solanaceae</taxon>
        <taxon>Solanoideae</taxon>
        <taxon>Solaneae</taxon>
        <taxon>Solanum</taxon>
    </lineage>
</organism>
<sequence length="266" mass="30357">MLQILKDQQLFAKFSKCEFWLSSVAFLGHIVSSKAIEVDPKKTDAFKCWPRPLSPSDIRSFLGLAGYYKRFVEGFSSIASPLTELTQKKAKFVWSEACQKSFQELKDRLTSAHVLTLPEGIDGQLKIHEKNYPTHDLELAAVVFDIRFWWCYGSESSFVADVNAKQGLDPTLVELKEVALKKFVEAFSQGGDVVLRYQGHLCVPREIYWWNGMKKDISEFVAKCPNCQQVKVEHQKPGSLSQDISIPTWKWADLNMDFVVGLPRTR</sequence>
<dbReference type="InterPro" id="IPR041588">
    <property type="entry name" value="Integrase_H2C2"/>
</dbReference>
<name>A0AAF0UIS9_SOLVR</name>
<dbReference type="Gene3D" id="1.10.340.70">
    <property type="match status" value="1"/>
</dbReference>
<reference evidence="2" key="1">
    <citation type="submission" date="2023-08" db="EMBL/GenBank/DDBJ databases">
        <title>A de novo genome assembly of Solanum verrucosum Schlechtendal, a Mexican diploid species geographically isolated from the other diploid A-genome species in potato relatives.</title>
        <authorList>
            <person name="Hosaka K."/>
        </authorList>
    </citation>
    <scope>NUCLEOTIDE SEQUENCE</scope>
    <source>
        <tissue evidence="2">Young leaves</tissue>
    </source>
</reference>
<dbReference type="Proteomes" id="UP001234989">
    <property type="component" value="Chromosome 9"/>
</dbReference>
<accession>A0AAF0UIS9</accession>
<dbReference type="PANTHER" id="PTHR37984:SF5">
    <property type="entry name" value="PROTEIN NYNRIN-LIKE"/>
    <property type="match status" value="1"/>
</dbReference>
<dbReference type="FunFam" id="3.30.70.270:FF:000020">
    <property type="entry name" value="Transposon Tf2-6 polyprotein-like Protein"/>
    <property type="match status" value="1"/>
</dbReference>
<dbReference type="InterPro" id="IPR043128">
    <property type="entry name" value="Rev_trsase/Diguanyl_cyclase"/>
</dbReference>
<gene>
    <name evidence="2" type="ORF">MTR67_039741</name>
</gene>
<dbReference type="PANTHER" id="PTHR37984">
    <property type="entry name" value="PROTEIN CBG26694"/>
    <property type="match status" value="1"/>
</dbReference>
<dbReference type="Pfam" id="PF17921">
    <property type="entry name" value="Integrase_H2C2"/>
    <property type="match status" value="1"/>
</dbReference>
<feature type="non-terminal residue" evidence="2">
    <location>
        <position position="266"/>
    </location>
</feature>
<dbReference type="InterPro" id="IPR050951">
    <property type="entry name" value="Retrovirus_Pol_polyprotein"/>
</dbReference>
<proteinExistence type="predicted"/>
<dbReference type="SUPFAM" id="SSF56672">
    <property type="entry name" value="DNA/RNA polymerases"/>
    <property type="match status" value="1"/>
</dbReference>
<evidence type="ECO:0000313" key="2">
    <source>
        <dbReference type="EMBL" id="WMV46356.1"/>
    </source>
</evidence>
<dbReference type="Gene3D" id="3.30.70.270">
    <property type="match status" value="2"/>
</dbReference>
<dbReference type="AlphaFoldDB" id="A0AAF0UIS9"/>